<feature type="domain" description="PKD" evidence="7">
    <location>
        <begin position="930"/>
        <end position="987"/>
    </location>
</feature>
<dbReference type="InterPro" id="IPR013783">
    <property type="entry name" value="Ig-like_fold"/>
</dbReference>
<evidence type="ECO:0000313" key="8">
    <source>
        <dbReference type="EMBL" id="EIM75705.1"/>
    </source>
</evidence>
<keyword evidence="3" id="KW-0378">Hydrolase</keyword>
<dbReference type="CDD" id="cd04842">
    <property type="entry name" value="Peptidases_S8_Kp43_protease"/>
    <property type="match status" value="1"/>
</dbReference>
<gene>
    <name evidence="8" type="ORF">A3SI_12699</name>
</gene>
<dbReference type="InterPro" id="IPR034058">
    <property type="entry name" value="TagA/B/C/D_pept_dom"/>
</dbReference>
<dbReference type="Gene3D" id="2.60.120.380">
    <property type="match status" value="1"/>
</dbReference>
<protein>
    <submittedName>
        <fullName evidence="8">Peptidase S8 and S53 subtilisin kexin sedolisin</fullName>
    </submittedName>
</protein>
<dbReference type="SUPFAM" id="SSF52743">
    <property type="entry name" value="Subtilisin-like"/>
    <property type="match status" value="1"/>
</dbReference>
<dbReference type="InterPro" id="IPR051048">
    <property type="entry name" value="Peptidase_S8/S53_subtilisin"/>
</dbReference>
<proteinExistence type="inferred from homology"/>
<evidence type="ECO:0000256" key="5">
    <source>
        <dbReference type="PROSITE-ProRule" id="PRU01240"/>
    </source>
</evidence>
<dbReference type="PROSITE" id="PS00138">
    <property type="entry name" value="SUBTILASE_SER"/>
    <property type="match status" value="1"/>
</dbReference>
<dbReference type="InterPro" id="IPR026444">
    <property type="entry name" value="Secre_tail"/>
</dbReference>
<dbReference type="EMBL" id="AJYA01000028">
    <property type="protein sequence ID" value="EIM75705.1"/>
    <property type="molecule type" value="Genomic_DNA"/>
</dbReference>
<dbReference type="InterPro" id="IPR036852">
    <property type="entry name" value="Peptidase_S8/S53_dom_sf"/>
</dbReference>
<dbReference type="SUPFAM" id="SSF49785">
    <property type="entry name" value="Galactose-binding domain-like"/>
    <property type="match status" value="1"/>
</dbReference>
<dbReference type="AlphaFoldDB" id="I5C1K3"/>
<evidence type="ECO:0000256" key="3">
    <source>
        <dbReference type="ARBA" id="ARBA00022801"/>
    </source>
</evidence>
<dbReference type="Pfam" id="PF18962">
    <property type="entry name" value="Por_Secre_tail"/>
    <property type="match status" value="1"/>
</dbReference>
<comment type="caution">
    <text evidence="8">The sequence shown here is derived from an EMBL/GenBank/DDBJ whole genome shotgun (WGS) entry which is preliminary data.</text>
</comment>
<dbReference type="PATRIC" id="fig|1189621.3.peg.2650"/>
<evidence type="ECO:0000256" key="6">
    <source>
        <dbReference type="SAM" id="MobiDB-lite"/>
    </source>
</evidence>
<dbReference type="InterPro" id="IPR015500">
    <property type="entry name" value="Peptidase_S8_subtilisin-rel"/>
</dbReference>
<dbReference type="InterPro" id="IPR008979">
    <property type="entry name" value="Galactose-bd-like_sf"/>
</dbReference>
<dbReference type="InterPro" id="IPR000209">
    <property type="entry name" value="Peptidase_S8/S53_dom"/>
</dbReference>
<dbReference type="PANTHER" id="PTHR43399">
    <property type="entry name" value="SUBTILISIN-RELATED"/>
    <property type="match status" value="1"/>
</dbReference>
<comment type="caution">
    <text evidence="5">Lacks conserved residue(s) required for the propagation of feature annotation.</text>
</comment>
<dbReference type="SUPFAM" id="SSF49299">
    <property type="entry name" value="PKD domain"/>
    <property type="match status" value="1"/>
</dbReference>
<dbReference type="InterPro" id="IPR035986">
    <property type="entry name" value="PKD_dom_sf"/>
</dbReference>
<keyword evidence="9" id="KW-1185">Reference proteome</keyword>
<accession>I5C1K3</accession>
<reference evidence="8 9" key="1">
    <citation type="submission" date="2012-05" db="EMBL/GenBank/DDBJ databases">
        <title>Genome sequence of Nitritalea halalkaliphila LW7.</title>
        <authorList>
            <person name="Jangir P.K."/>
            <person name="Singh A."/>
            <person name="Shivaji S."/>
            <person name="Sharma R."/>
        </authorList>
    </citation>
    <scope>NUCLEOTIDE SEQUENCE [LARGE SCALE GENOMIC DNA]</scope>
    <source>
        <strain evidence="8 9">LW7</strain>
    </source>
</reference>
<dbReference type="Proteomes" id="UP000005551">
    <property type="component" value="Unassembled WGS sequence"/>
</dbReference>
<evidence type="ECO:0000256" key="4">
    <source>
        <dbReference type="ARBA" id="ARBA00022825"/>
    </source>
</evidence>
<evidence type="ECO:0000256" key="2">
    <source>
        <dbReference type="ARBA" id="ARBA00022670"/>
    </source>
</evidence>
<dbReference type="InterPro" id="IPR000601">
    <property type="entry name" value="PKD_dom"/>
</dbReference>
<feature type="region of interest" description="Disordered" evidence="6">
    <location>
        <begin position="274"/>
        <end position="295"/>
    </location>
</feature>
<dbReference type="Gene3D" id="2.60.40.10">
    <property type="entry name" value="Immunoglobulins"/>
    <property type="match status" value="1"/>
</dbReference>
<dbReference type="STRING" id="1189621.A3SI_12699"/>
<dbReference type="Pfam" id="PF00082">
    <property type="entry name" value="Peptidase_S8"/>
    <property type="match status" value="1"/>
</dbReference>
<dbReference type="GO" id="GO:0004252">
    <property type="term" value="F:serine-type endopeptidase activity"/>
    <property type="evidence" value="ECO:0007669"/>
    <property type="project" value="InterPro"/>
</dbReference>
<comment type="similarity">
    <text evidence="1 5">Belongs to the peptidase S8 family.</text>
</comment>
<dbReference type="RefSeq" id="WP_009055683.1">
    <property type="nucleotide sequence ID" value="NZ_AJYA01000028.1"/>
</dbReference>
<evidence type="ECO:0000256" key="1">
    <source>
        <dbReference type="ARBA" id="ARBA00011073"/>
    </source>
</evidence>
<dbReference type="PROSITE" id="PS51892">
    <property type="entry name" value="SUBTILASE"/>
    <property type="match status" value="1"/>
</dbReference>
<dbReference type="PRINTS" id="PR00723">
    <property type="entry name" value="SUBTILISIN"/>
</dbReference>
<dbReference type="InterPro" id="IPR023828">
    <property type="entry name" value="Peptidase_S8_Ser-AS"/>
</dbReference>
<keyword evidence="2" id="KW-0645">Protease</keyword>
<organism evidence="8 9">
    <name type="scientific">Nitritalea halalkaliphila LW7</name>
    <dbReference type="NCBI Taxonomy" id="1189621"/>
    <lineage>
        <taxon>Bacteria</taxon>
        <taxon>Pseudomonadati</taxon>
        <taxon>Bacteroidota</taxon>
        <taxon>Cytophagia</taxon>
        <taxon>Cytophagales</taxon>
        <taxon>Cyclobacteriaceae</taxon>
        <taxon>Nitritalea</taxon>
    </lineage>
</organism>
<evidence type="ECO:0000313" key="9">
    <source>
        <dbReference type="Proteomes" id="UP000005551"/>
    </source>
</evidence>
<dbReference type="GO" id="GO:0006508">
    <property type="term" value="P:proteolysis"/>
    <property type="evidence" value="ECO:0007669"/>
    <property type="project" value="UniProtKB-KW"/>
</dbReference>
<dbReference type="OrthoDB" id="9792152at2"/>
<sequence length="1148" mass="123176">MKRKFTKITLLFLLIGQISFGQGIEAEDPKLKELRVTMREGFDSRFQQLMPTKEEVKMRAAALGFPLSYSLDGERTATLQYFDAQNHPVYFTTMNTGAAQSTGVSALQPGGSMGTNLNGQGLTLGIYDQTRPRLDHVEFQNRMRQIDGSTETISNHATHVAGTMIAAGINPNARGMAFAATGWSFNWDADVSKMNANAYDPVIRPNGHLVSNHSYGFVLGWFRNNAGNWQWAGNTSVSAQEDFRFGFYSSVSQALDALAFSLPHYTIVWAAGNDRNDTGDGSRPPDGPEDTIGPQGVAKNVITVGAVNRVLNYTQPSDVVMSSFSSWGPTDDGRIKPDLVGVGVNVFSAAITNGGAADSYASLSGTSMAAPNVAGALSLLQQLYAQRNANRFMRSSTLKALAIHTAREAGPNPGPDYAFGWGLMNAEAAGVQIMEEDGAARLIREETLRNGETYTYEFISDGSPIRATIAWTDPEGSPSPASLNPRDIKLVNDLDLRIFDDQGREFFPWTLDLSRGALAPASRNQDNIRDNVEQVWIPNPEPRRYTLRVTHKGSLRNGAQEFGLIFTAGVQDASAETLYWIGGASGDWTNPANWSLNRGGAPANRVPGSGTRVIFDQAQALDIRVPANSQAFSLNTFGEQPVRFNLEGNTLEIANGIRLASAATVFTNGGFVLRSDSPNPQQVSFANASFENFFTRVESGSWSFQSVGTLGDLTVSGGQVQVDQNTLTVRALSLQAGAGLSGLSTLIFSGNLDVAQGAMVPAGLTVRYTGADASEYRYAASQAPAALEVQSGELTVLTAPSMGRLRVASGTLRLAQNSLQVGTLETSGTARIDLNANTLRVTAAWNPEGLQSGARISSSTTGLFLFDPYVRLCIGNLAVENVNLQTEAVITLGAGAQIENASGWLAVACEDAVFANFEVNFACVGALTEFTNTSEGNVAAFTWLINDSPVSEQELFTFTFDQTGVFAVTLVAEGAGQQVRFTRNVTIVANSLAQPSIVVNGNLLTSLQPGDAFQWYLNGQPIPGATARSFSADESGTYQVALISGTCNRVSAPTVVLSATGEPELARFGIFVGPNPTRDVLRVQVSNAERGEVQLNLVDMQGRTVRELALRKEGEELQAVIEMPAVNGVYVLVIRMNNAIFTKRIIKN</sequence>
<keyword evidence="4" id="KW-0720">Serine protease</keyword>
<name>I5C1K3_9BACT</name>
<dbReference type="PANTHER" id="PTHR43399:SF4">
    <property type="entry name" value="CELL WALL-ASSOCIATED PROTEASE"/>
    <property type="match status" value="1"/>
</dbReference>
<dbReference type="PROSITE" id="PS50093">
    <property type="entry name" value="PKD"/>
    <property type="match status" value="1"/>
</dbReference>
<dbReference type="NCBIfam" id="TIGR04183">
    <property type="entry name" value="Por_Secre_tail"/>
    <property type="match status" value="1"/>
</dbReference>
<evidence type="ECO:0000259" key="7">
    <source>
        <dbReference type="PROSITE" id="PS50093"/>
    </source>
</evidence>
<dbReference type="Gene3D" id="3.40.50.200">
    <property type="entry name" value="Peptidase S8/S53 domain"/>
    <property type="match status" value="1"/>
</dbReference>